<evidence type="ECO:0000313" key="11">
    <source>
        <dbReference type="Proteomes" id="UP000053372"/>
    </source>
</evidence>
<comment type="subcellular location">
    <subcellularLocation>
        <location evidence="1">Cell membrane</location>
        <topology evidence="1">Multi-pass membrane protein</topology>
    </subcellularLocation>
</comment>
<comment type="caution">
    <text evidence="10">The sequence shown here is derived from an EMBL/GenBank/DDBJ whole genome shotgun (WGS) entry which is preliminary data.</text>
</comment>
<accession>A0A0V7ZYI7</accession>
<dbReference type="RefSeq" id="WP_027844262.1">
    <property type="nucleotide sequence ID" value="NZ_LMTZ01000022.1"/>
</dbReference>
<dbReference type="Pfam" id="PF02687">
    <property type="entry name" value="FtsX"/>
    <property type="match status" value="1"/>
</dbReference>
<feature type="transmembrane region" description="Helical" evidence="7">
    <location>
        <begin position="358"/>
        <end position="376"/>
    </location>
</feature>
<protein>
    <submittedName>
        <fullName evidence="10">ABC transporter</fullName>
    </submittedName>
</protein>
<dbReference type="EMBL" id="LMTZ01000022">
    <property type="protein sequence ID" value="KST69511.1"/>
    <property type="molecule type" value="Genomic_DNA"/>
</dbReference>
<evidence type="ECO:0000313" key="10">
    <source>
        <dbReference type="EMBL" id="KST69511.1"/>
    </source>
</evidence>
<evidence type="ECO:0000259" key="8">
    <source>
        <dbReference type="Pfam" id="PF02687"/>
    </source>
</evidence>
<evidence type="ECO:0000256" key="7">
    <source>
        <dbReference type="SAM" id="Phobius"/>
    </source>
</evidence>
<proteinExistence type="predicted"/>
<evidence type="ECO:0000256" key="3">
    <source>
        <dbReference type="ARBA" id="ARBA00022475"/>
    </source>
</evidence>
<keyword evidence="2" id="KW-0813">Transport</keyword>
<dbReference type="NCBIfam" id="TIGR01185">
    <property type="entry name" value="devC"/>
    <property type="match status" value="1"/>
</dbReference>
<dbReference type="PANTHER" id="PTHR43738:SF1">
    <property type="entry name" value="HEMIN TRANSPORT SYSTEM PERMEASE PROTEIN HRTB-RELATED"/>
    <property type="match status" value="1"/>
</dbReference>
<keyword evidence="5 7" id="KW-1133">Transmembrane helix</keyword>
<keyword evidence="4 7" id="KW-0812">Transmembrane</keyword>
<name>A0A0V7ZYI7_9CYAN</name>
<evidence type="ECO:0000256" key="1">
    <source>
        <dbReference type="ARBA" id="ARBA00004651"/>
    </source>
</evidence>
<gene>
    <name evidence="9" type="ORF">BC008_03985</name>
    <name evidence="10" type="ORF">BC008_04220</name>
</gene>
<dbReference type="PANTHER" id="PTHR43738">
    <property type="entry name" value="ABC TRANSPORTER, MEMBRANE PROTEIN"/>
    <property type="match status" value="1"/>
</dbReference>
<keyword evidence="3" id="KW-1003">Cell membrane</keyword>
<evidence type="ECO:0000256" key="2">
    <source>
        <dbReference type="ARBA" id="ARBA00022448"/>
    </source>
</evidence>
<feature type="domain" description="ABC3 transporter permease C-terminal" evidence="8">
    <location>
        <begin position="272"/>
        <end position="380"/>
    </location>
</feature>
<evidence type="ECO:0000256" key="5">
    <source>
        <dbReference type="ARBA" id="ARBA00022989"/>
    </source>
</evidence>
<dbReference type="AlphaFoldDB" id="A0A0V7ZYI7"/>
<organism evidence="10 11">
    <name type="scientific">Mastigocoleus testarum BC008</name>
    <dbReference type="NCBI Taxonomy" id="371196"/>
    <lineage>
        <taxon>Bacteria</taxon>
        <taxon>Bacillati</taxon>
        <taxon>Cyanobacteriota</taxon>
        <taxon>Cyanophyceae</taxon>
        <taxon>Nostocales</taxon>
        <taxon>Hapalosiphonaceae</taxon>
        <taxon>Mastigocoleus</taxon>
    </lineage>
</organism>
<dbReference type="GO" id="GO:0005886">
    <property type="term" value="C:plasma membrane"/>
    <property type="evidence" value="ECO:0007669"/>
    <property type="project" value="UniProtKB-SubCell"/>
</dbReference>
<evidence type="ECO:0000256" key="6">
    <source>
        <dbReference type="ARBA" id="ARBA00023136"/>
    </source>
</evidence>
<feature type="transmembrane region" description="Helical" evidence="7">
    <location>
        <begin position="265"/>
        <end position="290"/>
    </location>
</feature>
<keyword evidence="11" id="KW-1185">Reference proteome</keyword>
<dbReference type="InterPro" id="IPR051125">
    <property type="entry name" value="ABC-4/HrtB_transporter"/>
</dbReference>
<evidence type="ECO:0000256" key="4">
    <source>
        <dbReference type="ARBA" id="ARBA00022692"/>
    </source>
</evidence>
<dbReference type="InterPro" id="IPR003838">
    <property type="entry name" value="ABC3_permease_C"/>
</dbReference>
<keyword evidence="6 7" id="KW-0472">Membrane</keyword>
<dbReference type="InterPro" id="IPR005891">
    <property type="entry name" value="DevC"/>
</dbReference>
<dbReference type="EMBL" id="LMTZ01000025">
    <property type="protein sequence ID" value="KST69358.1"/>
    <property type="molecule type" value="Genomic_DNA"/>
</dbReference>
<feature type="transmembrane region" description="Helical" evidence="7">
    <location>
        <begin position="311"/>
        <end position="338"/>
    </location>
</feature>
<evidence type="ECO:0000313" key="9">
    <source>
        <dbReference type="EMBL" id="KST69358.1"/>
    </source>
</evidence>
<dbReference type="OrthoDB" id="417886at2"/>
<reference evidence="10 11" key="1">
    <citation type="journal article" date="2015" name="Genome Announc.">
        <title>Draft Genome of the Euendolithic (true boring) Cyanobacterium Mastigocoleus testarum strain BC008.</title>
        <authorList>
            <person name="Guida B.S."/>
            <person name="Garcia-Pichel F."/>
        </authorList>
    </citation>
    <scope>NUCLEOTIDE SEQUENCE [LARGE SCALE GENOMIC DNA]</scope>
    <source>
        <strain evidence="10 11">BC008</strain>
    </source>
</reference>
<dbReference type="PIRSF" id="PIRSF031773">
    <property type="entry name" value="DevC"/>
    <property type="match status" value="1"/>
</dbReference>
<dbReference type="Proteomes" id="UP000053372">
    <property type="component" value="Unassembled WGS sequence"/>
</dbReference>
<sequence>MFHKLFRRTPLAWRQLTKQKTRFAVAIAGIAFADILMFVQMGFEGALFNSATKPHRSLQADLVLINPQFQTLFSVKSFSRARLYQSLAYEGVESVQSVYINTAQWKNPKTHLSRAILVWGVDSTKSTFNFPEIDQNLGQLKQLNRVFFDRAGRPEYGAIADIFKKQGTVETEVNSKLIQVKGLFTLGASFAADGNIITSDSTFMELFPERKPDRIELGLIKLKADADIESVRLHLETNLPNDVRVLTPDDFAETEKNYWSDGTGIGFIFGFGVVMGFIVGIVIVYQILYSDVSDHLPEYATLKAMGYTDRYLLVTLLQEAILLAVLGYIPGFVLSFGLYQLAYAATMLPIGMTVARSINVFVMTIIMCFASGAIAMRKLQSADPADIF</sequence>
<feature type="transmembrane region" description="Helical" evidence="7">
    <location>
        <begin position="21"/>
        <end position="43"/>
    </location>
</feature>